<dbReference type="EMBL" id="JACHXU010000007">
    <property type="protein sequence ID" value="MBB3206812.1"/>
    <property type="molecule type" value="Genomic_DNA"/>
</dbReference>
<name>A0A7W5H4V9_9BACT</name>
<gene>
    <name evidence="1" type="ORF">FHS27_002624</name>
</gene>
<protein>
    <submittedName>
        <fullName evidence="1">Uncharacterized protein with PIN domain</fullName>
    </submittedName>
</protein>
<dbReference type="AlphaFoldDB" id="A0A7W5H4V9"/>
<comment type="caution">
    <text evidence="1">The sequence shown here is derived from an EMBL/GenBank/DDBJ whole genome shotgun (WGS) entry which is preliminary data.</text>
</comment>
<dbReference type="Proteomes" id="UP000536179">
    <property type="component" value="Unassembled WGS sequence"/>
</dbReference>
<evidence type="ECO:0000313" key="2">
    <source>
        <dbReference type="Proteomes" id="UP000536179"/>
    </source>
</evidence>
<sequence>MSLSKKQISTLLGLIGSTEPDATDCDGCYSHLAEFAELELAGSEVPEAFEAIQRHLEQCPCCKNEFDVLIEGLKALQAEEE</sequence>
<keyword evidence="2" id="KW-1185">Reference proteome</keyword>
<proteinExistence type="predicted"/>
<accession>A0A7W5H4V9</accession>
<organism evidence="1 2">
    <name type="scientific">Aporhodopirellula rubra</name>
    <dbReference type="NCBI Taxonomy" id="980271"/>
    <lineage>
        <taxon>Bacteria</taxon>
        <taxon>Pseudomonadati</taxon>
        <taxon>Planctomycetota</taxon>
        <taxon>Planctomycetia</taxon>
        <taxon>Pirellulales</taxon>
        <taxon>Pirellulaceae</taxon>
        <taxon>Aporhodopirellula</taxon>
    </lineage>
</organism>
<evidence type="ECO:0000313" key="1">
    <source>
        <dbReference type="EMBL" id="MBB3206812.1"/>
    </source>
</evidence>
<dbReference type="RefSeq" id="WP_184305229.1">
    <property type="nucleotide sequence ID" value="NZ_JACHXU010000007.1"/>
</dbReference>
<reference evidence="1 2" key="1">
    <citation type="submission" date="2020-08" db="EMBL/GenBank/DDBJ databases">
        <title>Genomic Encyclopedia of Type Strains, Phase III (KMG-III): the genomes of soil and plant-associated and newly described type strains.</title>
        <authorList>
            <person name="Whitman W."/>
        </authorList>
    </citation>
    <scope>NUCLEOTIDE SEQUENCE [LARGE SCALE GENOMIC DNA]</scope>
    <source>
        <strain evidence="1 2">CECT 8075</strain>
    </source>
</reference>